<dbReference type="SUPFAM" id="SSF56672">
    <property type="entry name" value="DNA/RNA polymerases"/>
    <property type="match status" value="1"/>
</dbReference>
<sequence length="339" mass="38197">MKRSGVGLDAVADWHNLSAAFHRAALGKGHRTEVIQFKKDLPTRLANLRQDILAGTVTVGQMRCFHIRDPKPRIIHAPCFPERVLHHALMAPVGPVLDRGLVADTYACRTGKGALAAVRRAQHHLQRWPWYAKIDIRAYFANIDHTILGELLARRFKDQPLLALMARIINAHHAAPGKGLPIGALTSQQFANYYLSGLDRLLLEACRVRGFVRYMDDMVWWGGDRESVRDALIAAGEYAHNRLGLEIKQPVQVGQSRHGLSFCGYRILPGRLLLSRRRKRRYAECRQQWETAYRDGLIDALGLQAGYASAYAITAHADAVTWRREQLRRSPLDADLALV</sequence>
<feature type="domain" description="Reverse transcriptase" evidence="2">
    <location>
        <begin position="1"/>
        <end position="267"/>
    </location>
</feature>
<protein>
    <recommendedName>
        <fullName evidence="2">Reverse transcriptase domain-containing protein</fullName>
    </recommendedName>
</protein>
<dbReference type="PROSITE" id="PS50878">
    <property type="entry name" value="RT_POL"/>
    <property type="match status" value="1"/>
</dbReference>
<dbReference type="InterPro" id="IPR000477">
    <property type="entry name" value="RT_dom"/>
</dbReference>
<name>A0A2W4RIR4_9GAMM</name>
<gene>
    <name evidence="3" type="ORF">DM484_08015</name>
</gene>
<evidence type="ECO:0000256" key="1">
    <source>
        <dbReference type="ARBA" id="ARBA00034120"/>
    </source>
</evidence>
<comment type="caution">
    <text evidence="3">The sequence shown here is derived from an EMBL/GenBank/DDBJ whole genome shotgun (WGS) entry which is preliminary data.</text>
</comment>
<dbReference type="InterPro" id="IPR043502">
    <property type="entry name" value="DNA/RNA_pol_sf"/>
</dbReference>
<proteinExistence type="inferred from homology"/>
<dbReference type="InterPro" id="IPR051083">
    <property type="entry name" value="GrpII_Intron_Splice-Mob/Def"/>
</dbReference>
<evidence type="ECO:0000259" key="2">
    <source>
        <dbReference type="PROSITE" id="PS50878"/>
    </source>
</evidence>
<dbReference type="CDD" id="cd01646">
    <property type="entry name" value="RT_Bac_retron_I"/>
    <property type="match status" value="1"/>
</dbReference>
<evidence type="ECO:0000313" key="4">
    <source>
        <dbReference type="Proteomes" id="UP000249396"/>
    </source>
</evidence>
<dbReference type="Pfam" id="PF00078">
    <property type="entry name" value="RVT_1"/>
    <property type="match status" value="1"/>
</dbReference>
<organism evidence="3 4">
    <name type="scientific">Candidatus Methylumidiphilus alinenensis</name>
    <dbReference type="NCBI Taxonomy" id="2202197"/>
    <lineage>
        <taxon>Bacteria</taxon>
        <taxon>Pseudomonadati</taxon>
        <taxon>Pseudomonadota</taxon>
        <taxon>Gammaproteobacteria</taxon>
        <taxon>Methylococcales</taxon>
        <taxon>Candidatus Methylumidiphilus</taxon>
    </lineage>
</organism>
<dbReference type="PANTHER" id="PTHR34047">
    <property type="entry name" value="NUCLEAR INTRON MATURASE 1, MITOCHONDRIAL-RELATED"/>
    <property type="match status" value="1"/>
</dbReference>
<dbReference type="Proteomes" id="UP000249396">
    <property type="component" value="Unassembled WGS sequence"/>
</dbReference>
<accession>A0A2W4RIR4</accession>
<dbReference type="PANTHER" id="PTHR34047:SF8">
    <property type="entry name" value="PROTEIN YKFC"/>
    <property type="match status" value="1"/>
</dbReference>
<reference evidence="3 4" key="1">
    <citation type="journal article" date="2018" name="Aquat. Microb. Ecol.">
        <title>Gammaproteobacterial methanotrophs dominate.</title>
        <authorList>
            <person name="Rissanen A.J."/>
            <person name="Saarenheimo J."/>
            <person name="Tiirola M."/>
            <person name="Peura S."/>
            <person name="Aalto S.L."/>
            <person name="Karvinen A."/>
            <person name="Nykanen H."/>
        </authorList>
    </citation>
    <scope>NUCLEOTIDE SEQUENCE [LARGE SCALE GENOMIC DNA]</scope>
    <source>
        <strain evidence="3">AMbin10</strain>
    </source>
</reference>
<comment type="similarity">
    <text evidence="1">Belongs to the bacterial reverse transcriptase family.</text>
</comment>
<dbReference type="AlphaFoldDB" id="A0A2W4RIR4"/>
<evidence type="ECO:0000313" key="3">
    <source>
        <dbReference type="EMBL" id="PZN81639.1"/>
    </source>
</evidence>
<dbReference type="EMBL" id="QJPH01000261">
    <property type="protein sequence ID" value="PZN81639.1"/>
    <property type="molecule type" value="Genomic_DNA"/>
</dbReference>